<proteinExistence type="predicted"/>
<evidence type="ECO:0000259" key="6">
    <source>
        <dbReference type="PROSITE" id="PS50808"/>
    </source>
</evidence>
<dbReference type="GO" id="GO:0008270">
    <property type="term" value="F:zinc ion binding"/>
    <property type="evidence" value="ECO:0007669"/>
    <property type="project" value="UniProtKB-KW"/>
</dbReference>
<dbReference type="InterPro" id="IPR003656">
    <property type="entry name" value="Znf_BED"/>
</dbReference>
<dbReference type="PROSITE" id="PS50808">
    <property type="entry name" value="ZF_BED"/>
    <property type="match status" value="3"/>
</dbReference>
<dbReference type="InterPro" id="IPR053031">
    <property type="entry name" value="Cuticle_assoc_protein"/>
</dbReference>
<reference evidence="7" key="1">
    <citation type="submission" date="2021-01" db="EMBL/GenBank/DDBJ databases">
        <authorList>
            <person name="Zahm M."/>
            <person name="Roques C."/>
            <person name="Cabau C."/>
            <person name="Klopp C."/>
            <person name="Donnadieu C."/>
            <person name="Jouanno E."/>
            <person name="Lampietro C."/>
            <person name="Louis A."/>
            <person name="Herpin A."/>
            <person name="Echchiki A."/>
            <person name="Berthelot C."/>
            <person name="Parey E."/>
            <person name="Roest-Crollius H."/>
            <person name="Braasch I."/>
            <person name="Postlethwait J."/>
            <person name="Bobe J."/>
            <person name="Montfort J."/>
            <person name="Bouchez O."/>
            <person name="Begum T."/>
            <person name="Mejri S."/>
            <person name="Adams A."/>
            <person name="Chen W.-J."/>
            <person name="Guiguen Y."/>
        </authorList>
    </citation>
    <scope>NUCLEOTIDE SEQUENCE</scope>
    <source>
        <tissue evidence="7">Blood</tissue>
    </source>
</reference>
<dbReference type="SMART" id="SM00614">
    <property type="entry name" value="ZnF_BED"/>
    <property type="match status" value="3"/>
</dbReference>
<dbReference type="InterPro" id="IPR036236">
    <property type="entry name" value="Znf_C2H2_sf"/>
</dbReference>
<name>A0A8T3CXC9_9TELE</name>
<feature type="domain" description="BED-type" evidence="6">
    <location>
        <begin position="128"/>
        <end position="179"/>
    </location>
</feature>
<keyword evidence="1" id="KW-0479">Metal-binding</keyword>
<gene>
    <name evidence="7" type="ORF">AGOR_G00168590</name>
</gene>
<dbReference type="GO" id="GO:0006357">
    <property type="term" value="P:regulation of transcription by RNA polymerase II"/>
    <property type="evidence" value="ECO:0007669"/>
    <property type="project" value="TreeGrafter"/>
</dbReference>
<dbReference type="PANTHER" id="PTHR34396">
    <property type="entry name" value="OS03G0264950 PROTEIN-RELATED"/>
    <property type="match status" value="1"/>
</dbReference>
<evidence type="ECO:0000256" key="3">
    <source>
        <dbReference type="ARBA" id="ARBA00022833"/>
    </source>
</evidence>
<dbReference type="GO" id="GO:0005634">
    <property type="term" value="C:nucleus"/>
    <property type="evidence" value="ECO:0007669"/>
    <property type="project" value="TreeGrafter"/>
</dbReference>
<evidence type="ECO:0000256" key="1">
    <source>
        <dbReference type="ARBA" id="ARBA00022723"/>
    </source>
</evidence>
<feature type="domain" description="BED-type" evidence="6">
    <location>
        <begin position="256"/>
        <end position="307"/>
    </location>
</feature>
<dbReference type="GO" id="GO:1990837">
    <property type="term" value="F:sequence-specific double-stranded DNA binding"/>
    <property type="evidence" value="ECO:0007669"/>
    <property type="project" value="TreeGrafter"/>
</dbReference>
<dbReference type="SUPFAM" id="SSF57667">
    <property type="entry name" value="beta-beta-alpha zinc fingers"/>
    <property type="match status" value="3"/>
</dbReference>
<dbReference type="EMBL" id="JAERUA010000015">
    <property type="protein sequence ID" value="KAI1889989.1"/>
    <property type="molecule type" value="Genomic_DNA"/>
</dbReference>
<dbReference type="OrthoDB" id="1607513at2759"/>
<evidence type="ECO:0000313" key="7">
    <source>
        <dbReference type="EMBL" id="KAI1889989.1"/>
    </source>
</evidence>
<protein>
    <recommendedName>
        <fullName evidence="6">BED-type domain-containing protein</fullName>
    </recommendedName>
</protein>
<evidence type="ECO:0000256" key="2">
    <source>
        <dbReference type="ARBA" id="ARBA00022771"/>
    </source>
</evidence>
<evidence type="ECO:0000256" key="5">
    <source>
        <dbReference type="SAM" id="Coils"/>
    </source>
</evidence>
<evidence type="ECO:0000256" key="4">
    <source>
        <dbReference type="PROSITE-ProRule" id="PRU00027"/>
    </source>
</evidence>
<keyword evidence="3" id="KW-0862">Zinc</keyword>
<keyword evidence="5" id="KW-0175">Coiled coil</keyword>
<dbReference type="Proteomes" id="UP000829720">
    <property type="component" value="Unassembled WGS sequence"/>
</dbReference>
<organism evidence="7 8">
    <name type="scientific">Albula goreensis</name>
    <dbReference type="NCBI Taxonomy" id="1534307"/>
    <lineage>
        <taxon>Eukaryota</taxon>
        <taxon>Metazoa</taxon>
        <taxon>Chordata</taxon>
        <taxon>Craniata</taxon>
        <taxon>Vertebrata</taxon>
        <taxon>Euteleostomi</taxon>
        <taxon>Actinopterygii</taxon>
        <taxon>Neopterygii</taxon>
        <taxon>Teleostei</taxon>
        <taxon>Albuliformes</taxon>
        <taxon>Albulidae</taxon>
        <taxon>Albula</taxon>
    </lineage>
</organism>
<comment type="caution">
    <text evidence="7">The sequence shown here is derived from an EMBL/GenBank/DDBJ whole genome shotgun (WGS) entry which is preliminary data.</text>
</comment>
<dbReference type="AlphaFoldDB" id="A0A8T3CXC9"/>
<keyword evidence="8" id="KW-1185">Reference proteome</keyword>
<dbReference type="PANTHER" id="PTHR34396:SF25">
    <property type="entry name" value="BOUNDARY ELEMENT ASSOCIATED FACTOR"/>
    <property type="match status" value="1"/>
</dbReference>
<evidence type="ECO:0000313" key="8">
    <source>
        <dbReference type="Proteomes" id="UP000829720"/>
    </source>
</evidence>
<feature type="domain" description="BED-type" evidence="6">
    <location>
        <begin position="4"/>
        <end position="55"/>
    </location>
</feature>
<keyword evidence="2 4" id="KW-0863">Zinc-finger</keyword>
<accession>A0A8T3CXC9</accession>
<dbReference type="Pfam" id="PF02892">
    <property type="entry name" value="zf-BED"/>
    <property type="match status" value="3"/>
</dbReference>
<feature type="coiled-coil region" evidence="5">
    <location>
        <begin position="353"/>
        <end position="465"/>
    </location>
</feature>
<sequence>MASRKRSVVWSFFQDDLSSKRAICLLCEEDILHCGNTTNMLKHLRSKHQEDLSNTIKRRKFSDDGTSARARQLTTEQADGVIENDAEIVVSDIGEESTEQERSMGSEEIGRPISDAEEVYTLPVVKNKKRSAVWRYYQDGLDPNKVLCLVCSENINYPQNTSNLLRHLRKKHPSEYADIESQVKERSGEGNRAMVCRSLVEQTAHNGITDSDQIIQISVTGEESEEQEHSITNEDRKTVVADIVDAAYSFSVLPDKKRSAVWKYYQRGEDSTTVLCLICSHNIQYRQNTSNLLRHLRKKHPDKYIDNKSKASNDKPEEEPLGVDITHTFKSPSFHNSFSSPRIHTGVPELLTMEQSEQLRRSLEQETRALERERELTEQLRRAQQQEARALEQQRELTEQLRRAQEEEMRRVRQLENQALEQERQTVERLRKVQEQEARAIEREREALEQLRRELEEDRKALQRHWDALGQSRVTVVGQDMKSQGQVTLGMESGEVEMLVVTT</sequence>